<protein>
    <recommendedName>
        <fullName evidence="5">Transmembrane protein</fullName>
    </recommendedName>
</protein>
<evidence type="ECO:0000313" key="3">
    <source>
        <dbReference type="EMBL" id="CDW85141.1"/>
    </source>
</evidence>
<evidence type="ECO:0000313" key="4">
    <source>
        <dbReference type="Proteomes" id="UP000039865"/>
    </source>
</evidence>
<keyword evidence="2" id="KW-0472">Membrane</keyword>
<feature type="transmembrane region" description="Helical" evidence="2">
    <location>
        <begin position="12"/>
        <end position="31"/>
    </location>
</feature>
<dbReference type="InParanoid" id="A0A078ASZ7"/>
<dbReference type="Proteomes" id="UP000039865">
    <property type="component" value="Unassembled WGS sequence"/>
</dbReference>
<feature type="compositionally biased region" description="Low complexity" evidence="1">
    <location>
        <begin position="116"/>
        <end position="131"/>
    </location>
</feature>
<reference evidence="3 4" key="1">
    <citation type="submission" date="2014-06" db="EMBL/GenBank/DDBJ databases">
        <authorList>
            <person name="Swart Estienne"/>
        </authorList>
    </citation>
    <scope>NUCLEOTIDE SEQUENCE [LARGE SCALE GENOMIC DNA]</scope>
    <source>
        <strain evidence="3 4">130c</strain>
    </source>
</reference>
<dbReference type="EMBL" id="CCKQ01013476">
    <property type="protein sequence ID" value="CDW85141.1"/>
    <property type="molecule type" value="Genomic_DNA"/>
</dbReference>
<feature type="compositionally biased region" description="Polar residues" evidence="1">
    <location>
        <begin position="97"/>
        <end position="115"/>
    </location>
</feature>
<keyword evidence="2" id="KW-0812">Transmembrane</keyword>
<name>A0A078ASZ7_STYLE</name>
<gene>
    <name evidence="3" type="primary">Contig11668.g592</name>
    <name evidence="3" type="ORF">STYLEM_14211</name>
</gene>
<feature type="compositionally biased region" description="Polar residues" evidence="1">
    <location>
        <begin position="187"/>
        <end position="204"/>
    </location>
</feature>
<keyword evidence="4" id="KW-1185">Reference proteome</keyword>
<sequence length="312" mass="35963">MFGINPQYKKIALVVILIGFAMGSQILQILLDKKRLKELLFKFIEKYLEEPKNANDSLNQMRITQVIERTESISSTEGIEIQQMFSNDKDPQRIKTKQITKSQFIRTQQPYFTDKSSNNSSRAGNSRRGSNYTSAEEEGSQSDKNNTSSIKAPSSSFSSGYKFPTKSKREKSIEDQNSDNNMGIRLQRQNSGSHPKQQQNQNSSFSTYQMVKTIQFIDSNQNEAPTINTLKQQENKNQPRMKDSQVQQRPLQQQKSQSTQRQQQIANNANKINPMEQCRNILSKQRRSNSVYQMSQGFFQTLEIIKEDEETD</sequence>
<proteinExistence type="predicted"/>
<keyword evidence="2" id="KW-1133">Transmembrane helix</keyword>
<dbReference type="AlphaFoldDB" id="A0A078ASZ7"/>
<evidence type="ECO:0000256" key="1">
    <source>
        <dbReference type="SAM" id="MobiDB-lite"/>
    </source>
</evidence>
<accession>A0A078ASZ7</accession>
<feature type="region of interest" description="Disordered" evidence="1">
    <location>
        <begin position="78"/>
        <end position="204"/>
    </location>
</feature>
<feature type="compositionally biased region" description="Low complexity" evidence="1">
    <location>
        <begin position="244"/>
        <end position="273"/>
    </location>
</feature>
<feature type="region of interest" description="Disordered" evidence="1">
    <location>
        <begin position="232"/>
        <end position="276"/>
    </location>
</feature>
<evidence type="ECO:0008006" key="5">
    <source>
        <dbReference type="Google" id="ProtNLM"/>
    </source>
</evidence>
<feature type="compositionally biased region" description="Low complexity" evidence="1">
    <location>
        <begin position="148"/>
        <end position="159"/>
    </location>
</feature>
<evidence type="ECO:0000256" key="2">
    <source>
        <dbReference type="SAM" id="Phobius"/>
    </source>
</evidence>
<organism evidence="3 4">
    <name type="scientific">Stylonychia lemnae</name>
    <name type="common">Ciliate</name>
    <dbReference type="NCBI Taxonomy" id="5949"/>
    <lineage>
        <taxon>Eukaryota</taxon>
        <taxon>Sar</taxon>
        <taxon>Alveolata</taxon>
        <taxon>Ciliophora</taxon>
        <taxon>Intramacronucleata</taxon>
        <taxon>Spirotrichea</taxon>
        <taxon>Stichotrichia</taxon>
        <taxon>Sporadotrichida</taxon>
        <taxon>Oxytrichidae</taxon>
        <taxon>Stylonychinae</taxon>
        <taxon>Stylonychia</taxon>
    </lineage>
</organism>